<dbReference type="AlphaFoldDB" id="A0A0W4ZGJ0"/>
<dbReference type="STRING" id="1408657.A0A0W4ZGJ0"/>
<organism evidence="4 5">
    <name type="scientific">Pneumocystis jirovecii (strain RU7)</name>
    <name type="common">Human pneumocystis pneumonia agent</name>
    <dbReference type="NCBI Taxonomy" id="1408657"/>
    <lineage>
        <taxon>Eukaryota</taxon>
        <taxon>Fungi</taxon>
        <taxon>Dikarya</taxon>
        <taxon>Ascomycota</taxon>
        <taxon>Taphrinomycotina</taxon>
        <taxon>Pneumocystomycetes</taxon>
        <taxon>Pneumocystaceae</taxon>
        <taxon>Pneumocystis</taxon>
    </lineage>
</organism>
<reference evidence="5" key="1">
    <citation type="journal article" date="2016" name="Nat. Commun.">
        <title>Genome analysis of three Pneumocystis species reveals adaptation mechanisms to life exclusively in mammalian hosts.</title>
        <authorList>
            <person name="Ma L."/>
            <person name="Chen Z."/>
            <person name="Huang D.W."/>
            <person name="Kutty G."/>
            <person name="Ishihara M."/>
            <person name="Wang H."/>
            <person name="Abouelleil A."/>
            <person name="Bishop L."/>
            <person name="Davey E."/>
            <person name="Deng R."/>
            <person name="Deng X."/>
            <person name="Fan L."/>
            <person name="Fantoni G."/>
            <person name="Fitzgerald M."/>
            <person name="Gogineni E."/>
            <person name="Goldberg J.M."/>
            <person name="Handley G."/>
            <person name="Hu X."/>
            <person name="Huber C."/>
            <person name="Jiao X."/>
            <person name="Jones K."/>
            <person name="Levin J.Z."/>
            <person name="Liu Y."/>
            <person name="Macdonald P."/>
            <person name="Melnikov A."/>
            <person name="Raley C."/>
            <person name="Sassi M."/>
            <person name="Sherman B.T."/>
            <person name="Song X."/>
            <person name="Sykes S."/>
            <person name="Tran B."/>
            <person name="Walsh L."/>
            <person name="Xia Y."/>
            <person name="Yang J."/>
            <person name="Young S."/>
            <person name="Zeng Q."/>
            <person name="Zheng X."/>
            <person name="Stephens R."/>
            <person name="Nusbaum C."/>
            <person name="Birren B.W."/>
            <person name="Azadi P."/>
            <person name="Lempicki R.A."/>
            <person name="Cuomo C.A."/>
            <person name="Kovacs J.A."/>
        </authorList>
    </citation>
    <scope>NUCLEOTIDE SEQUENCE [LARGE SCALE GENOMIC DNA]</scope>
    <source>
        <strain evidence="5">RU7</strain>
    </source>
</reference>
<feature type="repeat" description="WD" evidence="3">
    <location>
        <begin position="401"/>
        <end position="440"/>
    </location>
</feature>
<dbReference type="PROSITE" id="PS00678">
    <property type="entry name" value="WD_REPEATS_1"/>
    <property type="match status" value="4"/>
</dbReference>
<dbReference type="SUPFAM" id="SSF50978">
    <property type="entry name" value="WD40 repeat-like"/>
    <property type="match status" value="1"/>
</dbReference>
<feature type="repeat" description="WD" evidence="3">
    <location>
        <begin position="484"/>
        <end position="506"/>
    </location>
</feature>
<evidence type="ECO:0000256" key="1">
    <source>
        <dbReference type="ARBA" id="ARBA00022574"/>
    </source>
</evidence>
<feature type="repeat" description="WD" evidence="3">
    <location>
        <begin position="507"/>
        <end position="546"/>
    </location>
</feature>
<evidence type="ECO:0000313" key="4">
    <source>
        <dbReference type="EMBL" id="KTW27496.1"/>
    </source>
</evidence>
<dbReference type="eggNOG" id="KOG4155">
    <property type="taxonomic scope" value="Eukaryota"/>
</dbReference>
<gene>
    <name evidence="4" type="ORF">T551_02995</name>
</gene>
<keyword evidence="5" id="KW-1185">Reference proteome</keyword>
<dbReference type="RefSeq" id="XP_018228466.1">
    <property type="nucleotide sequence ID" value="XM_018375258.1"/>
</dbReference>
<dbReference type="Pfam" id="PF00400">
    <property type="entry name" value="WD40"/>
    <property type="match status" value="5"/>
</dbReference>
<dbReference type="CDD" id="cd00200">
    <property type="entry name" value="WD40"/>
    <property type="match status" value="1"/>
</dbReference>
<keyword evidence="1 3" id="KW-0853">WD repeat</keyword>
<sequence length="622" mass="71382">MPSTKQSFVSYNKNTTTNTTQVIRNTIPLLKRQRIYQYIISYLSIKKYLRNTFWQKESNFCIFTFLPEELLYDIPESKQDLYTLFQGFLVSFDEKSSIRKPKTCDYTDKKKITENELKNPKDQEKNGFILLDPKKKKNNILNDINTLNIQKALISYRIKEISEKMTVLSKMKSESLEKLQKLKNLEKETINILWDSETKIMDDIGLKYPTNKGSIINIQSHDTNNFKKIEFMSKNISGKLNNSKFNSRSAQKDSIYIFNEHFKPGSNIKSWKSHTETITAIDFDIPFGTMVTASLDDKVKIWNLLNGECLGLLEGHNASVKCLQLKNNIVATGSMDASIKLWDLQHTESYKTDQPLKTSNYINKKTESNNTAAFSIKEPKNTHISHFSTKKNTNNFYIATLESHMDEVTALHFIRNILVSGSSDKTLRQWDLETGKCVQTLDVLWAAAQCNTLSSSLNSFKSKAFFKKHEYDFVGAIQCFDTALASGTADGMVRLWDLRSGLIIKTLLGHTAPITCLQFDKYHLITGSIDRSIRIWDLRIGTLYDAFAYNNAVTSLHFDTKKIAVSANEPIIRIYDRIEEKHWDCGKVQDPNDYGNIVKKIRHKDGYLISGRQNGVINIYAC</sequence>
<dbReference type="InterPro" id="IPR001680">
    <property type="entry name" value="WD40_rpt"/>
</dbReference>
<dbReference type="Gene3D" id="2.130.10.10">
    <property type="entry name" value="YVTN repeat-like/Quinoprotein amine dehydrogenase"/>
    <property type="match status" value="2"/>
</dbReference>
<dbReference type="PROSITE" id="PS50082">
    <property type="entry name" value="WD_REPEATS_2"/>
    <property type="match status" value="5"/>
</dbReference>
<evidence type="ECO:0000256" key="3">
    <source>
        <dbReference type="PROSITE-ProRule" id="PRU00221"/>
    </source>
</evidence>
<dbReference type="OrthoDB" id="496at2759"/>
<dbReference type="InterPro" id="IPR020472">
    <property type="entry name" value="WD40_PAC1"/>
</dbReference>
<dbReference type="SMART" id="SM00320">
    <property type="entry name" value="WD40"/>
    <property type="match status" value="6"/>
</dbReference>
<name>A0A0W4ZGJ0_PNEJ7</name>
<dbReference type="PROSITE" id="PS50294">
    <property type="entry name" value="WD_REPEATS_REGION"/>
    <property type="match status" value="4"/>
</dbReference>
<dbReference type="InterPro" id="IPR015943">
    <property type="entry name" value="WD40/YVTN_repeat-like_dom_sf"/>
</dbReference>
<evidence type="ECO:0000313" key="5">
    <source>
        <dbReference type="Proteomes" id="UP000053447"/>
    </source>
</evidence>
<dbReference type="Proteomes" id="UP000053447">
    <property type="component" value="Unassembled WGS sequence"/>
</dbReference>
<dbReference type="CDD" id="cd22881">
    <property type="entry name" value="Mdv1_N"/>
    <property type="match status" value="1"/>
</dbReference>
<comment type="caution">
    <text evidence="4">The sequence shown here is derived from an EMBL/GenBank/DDBJ whole genome shotgun (WGS) entry which is preliminary data.</text>
</comment>
<dbReference type="VEuPathDB" id="FungiDB:T551_02995"/>
<dbReference type="PRINTS" id="PR00320">
    <property type="entry name" value="GPROTEINBRPT"/>
</dbReference>
<dbReference type="InterPro" id="IPR050995">
    <property type="entry name" value="WD-F-box_domain-protein"/>
</dbReference>
<feature type="repeat" description="WD" evidence="3">
    <location>
        <begin position="271"/>
        <end position="312"/>
    </location>
</feature>
<keyword evidence="2" id="KW-0677">Repeat</keyword>
<protein>
    <submittedName>
        <fullName evidence="4">Uncharacterized protein</fullName>
    </submittedName>
</protein>
<dbReference type="PANTHER" id="PTHR14604:SF4">
    <property type="entry name" value="F-BOX DOMAIN-CONTAINING PROTEIN"/>
    <property type="match status" value="1"/>
</dbReference>
<dbReference type="InterPro" id="IPR036322">
    <property type="entry name" value="WD40_repeat_dom_sf"/>
</dbReference>
<dbReference type="Gene3D" id="6.10.280.220">
    <property type="match status" value="1"/>
</dbReference>
<dbReference type="PANTHER" id="PTHR14604">
    <property type="entry name" value="WD40 REPEAT PF20"/>
    <property type="match status" value="1"/>
</dbReference>
<dbReference type="InterPro" id="IPR019775">
    <property type="entry name" value="WD40_repeat_CS"/>
</dbReference>
<dbReference type="GeneID" id="28941513"/>
<dbReference type="EMBL" id="LFWA01000014">
    <property type="protein sequence ID" value="KTW27496.1"/>
    <property type="molecule type" value="Genomic_DNA"/>
</dbReference>
<accession>A0A0W4ZGJ0</accession>
<feature type="repeat" description="WD" evidence="3">
    <location>
        <begin position="313"/>
        <end position="352"/>
    </location>
</feature>
<evidence type="ECO:0000256" key="2">
    <source>
        <dbReference type="ARBA" id="ARBA00022737"/>
    </source>
</evidence>
<proteinExistence type="predicted"/>